<dbReference type="EMBL" id="MEIP01000010">
    <property type="protein sequence ID" value="PIT49394.1"/>
    <property type="molecule type" value="Genomic_DNA"/>
</dbReference>
<dbReference type="RefSeq" id="WP_037407759.1">
    <property type="nucleotide sequence ID" value="NZ_MEIP01000010.1"/>
</dbReference>
<accession>A0A066TA14</accession>
<dbReference type="AlphaFoldDB" id="A0A066TA14"/>
<protein>
    <submittedName>
        <fullName evidence="1">Uncharacterized protein</fullName>
    </submittedName>
</protein>
<dbReference type="InterPro" id="IPR049967">
    <property type="entry name" value="NGO_0222-like"/>
</dbReference>
<name>A0A066TA14_9NEIS</name>
<evidence type="ECO:0000313" key="2">
    <source>
        <dbReference type="Proteomes" id="UP000229970"/>
    </source>
</evidence>
<reference evidence="1 2" key="1">
    <citation type="journal article" date="2017" name="MBio">
        <title>Type VI secretion-mediated competition in the bee gut microbiome.</title>
        <authorList>
            <person name="Steele M.I."/>
            <person name="Kwong W.K."/>
            <person name="Powell J.E."/>
            <person name="Whiteley M."/>
            <person name="Moran N.A."/>
        </authorList>
    </citation>
    <scope>NUCLEOTIDE SEQUENCE [LARGE SCALE GENOMIC DNA]</scope>
    <source>
        <strain evidence="1 2">Ruf1-X</strain>
    </source>
</reference>
<comment type="caution">
    <text evidence="1">The sequence shown here is derived from an EMBL/GenBank/DDBJ whole genome shotgun (WGS) entry which is preliminary data.</text>
</comment>
<evidence type="ECO:0000313" key="1">
    <source>
        <dbReference type="EMBL" id="PIT49394.1"/>
    </source>
</evidence>
<dbReference type="PROSITE" id="PS51257">
    <property type="entry name" value="PROKAR_LIPOPROTEIN"/>
    <property type="match status" value="1"/>
</dbReference>
<sequence>MTKFKLLLLILASCTLMFIGWVVLGCYYWLHQQHTITIICCLLAFVCALGQFAALAFTLRERACQQMYQTLSSNDINHE</sequence>
<gene>
    <name evidence="1" type="ORF">BHC46_02050</name>
</gene>
<organism evidence="1 2">
    <name type="scientific">Snodgrassella alvi</name>
    <dbReference type="NCBI Taxonomy" id="1196083"/>
    <lineage>
        <taxon>Bacteria</taxon>
        <taxon>Pseudomonadati</taxon>
        <taxon>Pseudomonadota</taxon>
        <taxon>Betaproteobacteria</taxon>
        <taxon>Neisseriales</taxon>
        <taxon>Neisseriaceae</taxon>
        <taxon>Snodgrassella</taxon>
    </lineage>
</organism>
<proteinExistence type="predicted"/>
<dbReference type="Proteomes" id="UP000229970">
    <property type="component" value="Unassembled WGS sequence"/>
</dbReference>
<dbReference type="NCBIfam" id="NF042413">
    <property type="entry name" value="NGO_0222_fam"/>
    <property type="match status" value="1"/>
</dbReference>